<sequence>RVVPEKEVLITCWASLMRACLSRPGLFLVVWGVGPCSWK</sequence>
<dbReference type="AlphaFoldDB" id="A0A816ZG78"/>
<evidence type="ECO:0000313" key="1">
    <source>
        <dbReference type="EMBL" id="CAF2203746.1"/>
    </source>
</evidence>
<reference evidence="1" key="1">
    <citation type="submission" date="2021-01" db="EMBL/GenBank/DDBJ databases">
        <authorList>
            <consortium name="Genoscope - CEA"/>
            <person name="William W."/>
        </authorList>
    </citation>
    <scope>NUCLEOTIDE SEQUENCE</scope>
</reference>
<proteinExistence type="predicted"/>
<dbReference type="Proteomes" id="UP001295469">
    <property type="component" value="Chromosome A07"/>
</dbReference>
<name>A0A816ZG78_BRANA</name>
<accession>A0A816ZG78</accession>
<dbReference type="EMBL" id="HG994361">
    <property type="protein sequence ID" value="CAF2203746.1"/>
    <property type="molecule type" value="Genomic_DNA"/>
</dbReference>
<protein>
    <submittedName>
        <fullName evidence="1">(rape) hypothetical protein</fullName>
    </submittedName>
</protein>
<organism evidence="1">
    <name type="scientific">Brassica napus</name>
    <name type="common">Rape</name>
    <dbReference type="NCBI Taxonomy" id="3708"/>
    <lineage>
        <taxon>Eukaryota</taxon>
        <taxon>Viridiplantae</taxon>
        <taxon>Streptophyta</taxon>
        <taxon>Embryophyta</taxon>
        <taxon>Tracheophyta</taxon>
        <taxon>Spermatophyta</taxon>
        <taxon>Magnoliopsida</taxon>
        <taxon>eudicotyledons</taxon>
        <taxon>Gunneridae</taxon>
        <taxon>Pentapetalae</taxon>
        <taxon>rosids</taxon>
        <taxon>malvids</taxon>
        <taxon>Brassicales</taxon>
        <taxon>Brassicaceae</taxon>
        <taxon>Brassiceae</taxon>
        <taxon>Brassica</taxon>
    </lineage>
</organism>
<feature type="non-terminal residue" evidence="1">
    <location>
        <position position="1"/>
    </location>
</feature>
<gene>
    <name evidence="1" type="ORF">DARMORV10_A07P42280.1</name>
</gene>